<sequence>MANKARAEGLSPPKAPIVLTKDQGRALKRRLPLPQKLEFFAWWREPASLSSTTPGALRKDVRVVFDTSSGGFSLRFADGAVKVSSAEDTKRRVLDGWDLHVGAQLILLGRKTTLRQTACQATAAWLVSEATFLMEIRSNLRSALSKYGLFPRGDASAHERAVRHAVAFRKTPEPSAVNLRRVLLDIDQLHQALAEIEPREAWLLTSHLKVGTAAAAVGKEQGSGSDLSVAA</sequence>
<name>A0A835YYT3_9STRA</name>
<dbReference type="AlphaFoldDB" id="A0A835YYT3"/>
<organism evidence="1 2">
    <name type="scientific">Tribonema minus</name>
    <dbReference type="NCBI Taxonomy" id="303371"/>
    <lineage>
        <taxon>Eukaryota</taxon>
        <taxon>Sar</taxon>
        <taxon>Stramenopiles</taxon>
        <taxon>Ochrophyta</taxon>
        <taxon>PX clade</taxon>
        <taxon>Xanthophyceae</taxon>
        <taxon>Tribonematales</taxon>
        <taxon>Tribonemataceae</taxon>
        <taxon>Tribonema</taxon>
    </lineage>
</organism>
<keyword evidence="2" id="KW-1185">Reference proteome</keyword>
<dbReference type="Proteomes" id="UP000664859">
    <property type="component" value="Unassembled WGS sequence"/>
</dbReference>
<protein>
    <submittedName>
        <fullName evidence="1">Uncharacterized protein</fullName>
    </submittedName>
</protein>
<gene>
    <name evidence="1" type="ORF">JKP88DRAFT_317639</name>
</gene>
<evidence type="ECO:0000313" key="2">
    <source>
        <dbReference type="Proteomes" id="UP000664859"/>
    </source>
</evidence>
<dbReference type="OrthoDB" id="551993at2759"/>
<dbReference type="EMBL" id="JAFCMP010000223">
    <property type="protein sequence ID" value="KAG5183223.1"/>
    <property type="molecule type" value="Genomic_DNA"/>
</dbReference>
<accession>A0A835YYT3</accession>
<reference evidence="1" key="1">
    <citation type="submission" date="2021-02" db="EMBL/GenBank/DDBJ databases">
        <title>First Annotated Genome of the Yellow-green Alga Tribonema minus.</title>
        <authorList>
            <person name="Mahan K.M."/>
        </authorList>
    </citation>
    <scope>NUCLEOTIDE SEQUENCE</scope>
    <source>
        <strain evidence="1">UTEX B ZZ1240</strain>
    </source>
</reference>
<evidence type="ECO:0000313" key="1">
    <source>
        <dbReference type="EMBL" id="KAG5183223.1"/>
    </source>
</evidence>
<comment type="caution">
    <text evidence="1">The sequence shown here is derived from an EMBL/GenBank/DDBJ whole genome shotgun (WGS) entry which is preliminary data.</text>
</comment>
<proteinExistence type="predicted"/>